<dbReference type="EMBL" id="LXEY01000011">
    <property type="protein sequence ID" value="OAV62570.1"/>
    <property type="molecule type" value="Genomic_DNA"/>
</dbReference>
<organism evidence="1 2">
    <name type="scientific">Enteractinococcus helveticum</name>
    <dbReference type="NCBI Taxonomy" id="1837282"/>
    <lineage>
        <taxon>Bacteria</taxon>
        <taxon>Bacillati</taxon>
        <taxon>Actinomycetota</taxon>
        <taxon>Actinomycetes</taxon>
        <taxon>Micrococcales</taxon>
        <taxon>Micrococcaceae</taxon>
    </lineage>
</organism>
<gene>
    <name evidence="1" type="ORF">A6F49_06440</name>
</gene>
<dbReference type="Proteomes" id="UP000078292">
    <property type="component" value="Unassembled WGS sequence"/>
</dbReference>
<name>A0A1B7M1Y5_9MICC</name>
<accession>A0A1B7M1Y5</accession>
<proteinExistence type="predicted"/>
<sequence>MNTPNPIDLMRAHHQMRQVVMDNGFNVHHDVDAIVDEFWELFGHFDWEIIAWDTDRYWAIIENHRIDFS</sequence>
<comment type="caution">
    <text evidence="1">The sequence shown here is derived from an EMBL/GenBank/DDBJ whole genome shotgun (WGS) entry which is preliminary data.</text>
</comment>
<keyword evidence="2" id="KW-1185">Reference proteome</keyword>
<dbReference type="AlphaFoldDB" id="A0A1B7M1Y5"/>
<evidence type="ECO:0000313" key="2">
    <source>
        <dbReference type="Proteomes" id="UP000078292"/>
    </source>
</evidence>
<dbReference type="STRING" id="1837282.A6F49_06440"/>
<reference evidence="1 2" key="1">
    <citation type="submission" date="2016-04" db="EMBL/GenBank/DDBJ databases">
        <title>First whole genome shotgun sequence of the bacterium Enteractinococcus sp. strain UASWS1574.</title>
        <authorList>
            <person name="Crovadore J."/>
            <person name="Chablais R."/>
            <person name="Lefort F."/>
        </authorList>
    </citation>
    <scope>NUCLEOTIDE SEQUENCE [LARGE SCALE GENOMIC DNA]</scope>
    <source>
        <strain evidence="1 2">UASWS1574</strain>
    </source>
</reference>
<evidence type="ECO:0000313" key="1">
    <source>
        <dbReference type="EMBL" id="OAV62570.1"/>
    </source>
</evidence>
<protein>
    <submittedName>
        <fullName evidence="1">Uncharacterized protein</fullName>
    </submittedName>
</protein>
<dbReference type="RefSeq" id="WP_043057038.1">
    <property type="nucleotide sequence ID" value="NZ_LXEY01000011.1"/>
</dbReference>